<evidence type="ECO:0000313" key="3">
    <source>
        <dbReference type="Proteomes" id="UP001232063"/>
    </source>
</evidence>
<dbReference type="InterPro" id="IPR008893">
    <property type="entry name" value="WGR_domain"/>
</dbReference>
<name>A0AAE3UGG7_9BACT</name>
<accession>A0AAE3UGG7</accession>
<dbReference type="SUPFAM" id="SSF48452">
    <property type="entry name" value="TPR-like"/>
    <property type="match status" value="1"/>
</dbReference>
<dbReference type="Gene3D" id="2.20.140.10">
    <property type="entry name" value="WGR domain"/>
    <property type="match status" value="1"/>
</dbReference>
<dbReference type="PROSITE" id="PS51977">
    <property type="entry name" value="WGR"/>
    <property type="match status" value="1"/>
</dbReference>
<dbReference type="SUPFAM" id="SSF142921">
    <property type="entry name" value="WGR domain-like"/>
    <property type="match status" value="1"/>
</dbReference>
<comment type="caution">
    <text evidence="2">The sequence shown here is derived from an EMBL/GenBank/DDBJ whole genome shotgun (WGS) entry which is preliminary data.</text>
</comment>
<proteinExistence type="predicted"/>
<protein>
    <submittedName>
        <fullName evidence="2">WGR domain-containing protein</fullName>
    </submittedName>
</protein>
<dbReference type="Gene3D" id="1.25.40.10">
    <property type="entry name" value="Tetratricopeptide repeat domain"/>
    <property type="match status" value="1"/>
</dbReference>
<reference evidence="2" key="1">
    <citation type="submission" date="2023-05" db="EMBL/GenBank/DDBJ databases">
        <authorList>
            <person name="Zhang X."/>
        </authorList>
    </citation>
    <scope>NUCLEOTIDE SEQUENCE</scope>
    <source>
        <strain evidence="2">BD1B2-1</strain>
    </source>
</reference>
<keyword evidence="3" id="KW-1185">Reference proteome</keyword>
<dbReference type="InterPro" id="IPR049809">
    <property type="entry name" value="YehF/YfeS-like_WGR"/>
</dbReference>
<dbReference type="InterPro" id="IPR011990">
    <property type="entry name" value="TPR-like_helical_dom_sf"/>
</dbReference>
<dbReference type="RefSeq" id="WP_314511066.1">
    <property type="nucleotide sequence ID" value="NZ_JASJOU010000003.1"/>
</dbReference>
<dbReference type="Pfam" id="PF05406">
    <property type="entry name" value="WGR"/>
    <property type="match status" value="1"/>
</dbReference>
<organism evidence="2 3">
    <name type="scientific">Xanthocytophaga agilis</name>
    <dbReference type="NCBI Taxonomy" id="3048010"/>
    <lineage>
        <taxon>Bacteria</taxon>
        <taxon>Pseudomonadati</taxon>
        <taxon>Bacteroidota</taxon>
        <taxon>Cytophagia</taxon>
        <taxon>Cytophagales</taxon>
        <taxon>Rhodocytophagaceae</taxon>
        <taxon>Xanthocytophaga</taxon>
    </lineage>
</organism>
<evidence type="ECO:0000259" key="1">
    <source>
        <dbReference type="PROSITE" id="PS51977"/>
    </source>
</evidence>
<dbReference type="Proteomes" id="UP001232063">
    <property type="component" value="Unassembled WGS sequence"/>
</dbReference>
<feature type="domain" description="WGR" evidence="1">
    <location>
        <begin position="1"/>
        <end position="80"/>
    </location>
</feature>
<dbReference type="AlphaFoldDB" id="A0AAE3UGG7"/>
<evidence type="ECO:0000313" key="2">
    <source>
        <dbReference type="EMBL" id="MDJ1501573.1"/>
    </source>
</evidence>
<dbReference type="EMBL" id="JASJOU010000003">
    <property type="protein sequence ID" value="MDJ1501573.1"/>
    <property type="molecule type" value="Genomic_DNA"/>
</dbReference>
<dbReference type="InterPro" id="IPR036930">
    <property type="entry name" value="WGR_dom_sf"/>
</dbReference>
<gene>
    <name evidence="2" type="ORF">QNI22_12980</name>
</gene>
<dbReference type="CDD" id="cd07996">
    <property type="entry name" value="WGR_MMR_like"/>
    <property type="match status" value="1"/>
</dbReference>
<sequence length="528" mass="60892">MIAYLELPEHTKFYEIRQIATILTTISGRIGTRGRATVKQFTDEKTTLAQFEKIRQKKIKEGYELRDFPFPFFGAGHGRYFEWAEILVRFTTQPTYEQTEKIMQSAPAPIKPTREDFTGRMLHAASEQFVNMYIQAAYEGSPFKIEDITPGEAIPYTDKSELYSATPRALDAFEQDIERWLLEIHQFCPIEFVFRREDWEAGGSTLSAWHRISLESIPELLEQWEQDPDTYTQSEKEKNLFKYAVLGIFNFGNVEPDTPSEKLGDYIFPDVKLKRLFANEDLSEAIAYYQQHKENEGILKACKEVLENLIEEKNYAKVNQLAEQVLDTIMEDYHFITSKVGKILYAALKVNNQGLIDHLIQRLSNQQSAELSAGFHTFSGDCISCDVMNNIGGFAFSLQRKPTYRESQRMYEIALDIQPPQPCTNRLEMFCNALWVLQNDNTGLPVNHELNEKFLAKCLPYGPNNPAIFFNAACLYVEMNQLDKATECVQHAIDHLYNNIKSMKNQIQTLAMFAEFRAYPPLKAILKI</sequence>